<keyword evidence="8" id="KW-0270">Exopolysaccharide synthesis</keyword>
<evidence type="ECO:0000256" key="2">
    <source>
        <dbReference type="ARBA" id="ARBA00006464"/>
    </source>
</evidence>
<accession>A0ABS6T3H6</accession>
<feature type="transmembrane region" description="Helical" evidence="9">
    <location>
        <begin position="41"/>
        <end position="64"/>
    </location>
</feature>
<feature type="domain" description="Bacterial sugar transferase" evidence="10">
    <location>
        <begin position="36"/>
        <end position="224"/>
    </location>
</feature>
<name>A0ABS6T3H6_9RHOB</name>
<keyword evidence="5 9" id="KW-0812">Transmembrane</keyword>
<evidence type="ECO:0000256" key="8">
    <source>
        <dbReference type="ARBA" id="ARBA00023169"/>
    </source>
</evidence>
<evidence type="ECO:0000256" key="1">
    <source>
        <dbReference type="ARBA" id="ARBA00004236"/>
    </source>
</evidence>
<gene>
    <name evidence="11" type="ORF">KJP28_12845</name>
</gene>
<evidence type="ECO:0000313" key="12">
    <source>
        <dbReference type="Proteomes" id="UP000756530"/>
    </source>
</evidence>
<evidence type="ECO:0000256" key="3">
    <source>
        <dbReference type="ARBA" id="ARBA00022475"/>
    </source>
</evidence>
<keyword evidence="7 9" id="KW-0472">Membrane</keyword>
<organism evidence="11 12">
    <name type="scientific">Maritimibacter dapengensis</name>
    <dbReference type="NCBI Taxonomy" id="2836868"/>
    <lineage>
        <taxon>Bacteria</taxon>
        <taxon>Pseudomonadati</taxon>
        <taxon>Pseudomonadota</taxon>
        <taxon>Alphaproteobacteria</taxon>
        <taxon>Rhodobacterales</taxon>
        <taxon>Roseobacteraceae</taxon>
        <taxon>Maritimibacter</taxon>
    </lineage>
</organism>
<evidence type="ECO:0000256" key="6">
    <source>
        <dbReference type="ARBA" id="ARBA00022989"/>
    </source>
</evidence>
<proteinExistence type="inferred from homology"/>
<dbReference type="Pfam" id="PF02397">
    <property type="entry name" value="Bac_transf"/>
    <property type="match status" value="1"/>
</dbReference>
<reference evidence="11 12" key="1">
    <citation type="submission" date="2021-05" db="EMBL/GenBank/DDBJ databases">
        <title>Culturable bacteria isolated from Daya Bay.</title>
        <authorList>
            <person name="Zheng W."/>
            <person name="Yu S."/>
            <person name="Huang Y."/>
        </authorList>
    </citation>
    <scope>NUCLEOTIDE SEQUENCE [LARGE SCALE GENOMIC DNA]</scope>
    <source>
        <strain evidence="11 12">DP4N28-5</strain>
    </source>
</reference>
<protein>
    <submittedName>
        <fullName evidence="11">Sugar transferase</fullName>
    </submittedName>
</protein>
<comment type="similarity">
    <text evidence="2">Belongs to the bacterial sugar transferase family.</text>
</comment>
<evidence type="ECO:0000256" key="7">
    <source>
        <dbReference type="ARBA" id="ARBA00023136"/>
    </source>
</evidence>
<dbReference type="PANTHER" id="PTHR30576">
    <property type="entry name" value="COLANIC BIOSYNTHESIS UDP-GLUCOSE LIPID CARRIER TRANSFERASE"/>
    <property type="match status" value="1"/>
</dbReference>
<comment type="caution">
    <text evidence="11">The sequence shown here is derived from an EMBL/GenBank/DDBJ whole genome shotgun (WGS) entry which is preliminary data.</text>
</comment>
<keyword evidence="3" id="KW-1003">Cell membrane</keyword>
<keyword evidence="12" id="KW-1185">Reference proteome</keyword>
<evidence type="ECO:0000256" key="9">
    <source>
        <dbReference type="SAM" id="Phobius"/>
    </source>
</evidence>
<dbReference type="InterPro" id="IPR003362">
    <property type="entry name" value="Bact_transf"/>
</dbReference>
<dbReference type="EMBL" id="JAHUZE010000003">
    <property type="protein sequence ID" value="MBV7379813.1"/>
    <property type="molecule type" value="Genomic_DNA"/>
</dbReference>
<sequence length="229" mass="25899">MTTHFKDVSSITGRPVSIPDRQRESVGRLTYRKHFKRGLDIAFVIAVAPIAVPLIAAMAFLVALDGGRPFYRQMRVGRHGKTFGMVKMRSMVRDAHGRLAQHLAEDPAARAEWERTQKLKNDPRITRIGGILRRTSMDELPQLWNVLTGEMSVVGPRPMMEDQKDLYPGTEYYALRPGITGAWQVSDRNNTAFAARAHYDADYYRSLSLKTDTAILLKTFRAVLNCTGY</sequence>
<keyword evidence="6 9" id="KW-1133">Transmembrane helix</keyword>
<evidence type="ECO:0000259" key="10">
    <source>
        <dbReference type="Pfam" id="PF02397"/>
    </source>
</evidence>
<dbReference type="Proteomes" id="UP000756530">
    <property type="component" value="Unassembled WGS sequence"/>
</dbReference>
<dbReference type="PANTHER" id="PTHR30576:SF4">
    <property type="entry name" value="UNDECAPRENYL-PHOSPHATE GALACTOSE PHOSPHOTRANSFERASE"/>
    <property type="match status" value="1"/>
</dbReference>
<evidence type="ECO:0000313" key="11">
    <source>
        <dbReference type="EMBL" id="MBV7379813.1"/>
    </source>
</evidence>
<dbReference type="GO" id="GO:0016740">
    <property type="term" value="F:transferase activity"/>
    <property type="evidence" value="ECO:0007669"/>
    <property type="project" value="UniProtKB-KW"/>
</dbReference>
<evidence type="ECO:0000256" key="4">
    <source>
        <dbReference type="ARBA" id="ARBA00022679"/>
    </source>
</evidence>
<evidence type="ECO:0000256" key="5">
    <source>
        <dbReference type="ARBA" id="ARBA00022692"/>
    </source>
</evidence>
<comment type="subcellular location">
    <subcellularLocation>
        <location evidence="1">Cell membrane</location>
    </subcellularLocation>
</comment>
<keyword evidence="4 11" id="KW-0808">Transferase</keyword>